<proteinExistence type="predicted"/>
<organism evidence="1 2">
    <name type="scientific">Paramuricea clavata</name>
    <name type="common">Red gorgonian</name>
    <name type="synonym">Violescent sea-whip</name>
    <dbReference type="NCBI Taxonomy" id="317549"/>
    <lineage>
        <taxon>Eukaryota</taxon>
        <taxon>Metazoa</taxon>
        <taxon>Cnidaria</taxon>
        <taxon>Anthozoa</taxon>
        <taxon>Octocorallia</taxon>
        <taxon>Malacalcyonacea</taxon>
        <taxon>Plexauridae</taxon>
        <taxon>Paramuricea</taxon>
    </lineage>
</organism>
<dbReference type="AlphaFoldDB" id="A0A6S7IG43"/>
<gene>
    <name evidence="1" type="ORF">PACLA_8A039284</name>
</gene>
<evidence type="ECO:0000313" key="2">
    <source>
        <dbReference type="Proteomes" id="UP001152795"/>
    </source>
</evidence>
<accession>A0A6S7IG43</accession>
<keyword evidence="2" id="KW-1185">Reference proteome</keyword>
<comment type="caution">
    <text evidence="1">The sequence shown here is derived from an EMBL/GenBank/DDBJ whole genome shotgun (WGS) entry which is preliminary data.</text>
</comment>
<evidence type="ECO:0000313" key="1">
    <source>
        <dbReference type="EMBL" id="CAB4016547.1"/>
    </source>
</evidence>
<sequence>KNYSNLEIKKRDNTEAPKIGYDSLADSVHFIVLNYLVPQSKPLSMAAAGFQKIANNTAQGKLWNNHVATSVLHP</sequence>
<name>A0A6S7IG43_PARCT</name>
<protein>
    <submittedName>
        <fullName evidence="1">Uncharacterized protein</fullName>
    </submittedName>
</protein>
<reference evidence="1" key="1">
    <citation type="submission" date="2020-04" db="EMBL/GenBank/DDBJ databases">
        <authorList>
            <person name="Alioto T."/>
            <person name="Alioto T."/>
            <person name="Gomez Garrido J."/>
        </authorList>
    </citation>
    <scope>NUCLEOTIDE SEQUENCE</scope>
    <source>
        <strain evidence="1">A484AB</strain>
    </source>
</reference>
<feature type="non-terminal residue" evidence="1">
    <location>
        <position position="1"/>
    </location>
</feature>
<dbReference type="Proteomes" id="UP001152795">
    <property type="component" value="Unassembled WGS sequence"/>
</dbReference>
<dbReference type="EMBL" id="CACRXK020009163">
    <property type="protein sequence ID" value="CAB4016547.1"/>
    <property type="molecule type" value="Genomic_DNA"/>
</dbReference>